<dbReference type="Gene3D" id="6.10.10.10">
    <property type="entry name" value="Flagellar export chaperone, C-terminal domain"/>
    <property type="match status" value="1"/>
</dbReference>
<keyword evidence="9" id="KW-1185">Reference proteome</keyword>
<keyword evidence="4 5" id="KW-0975">Bacterial flagellum</keyword>
<dbReference type="GO" id="GO:0055040">
    <property type="term" value="C:periplasmic flagellum"/>
    <property type="evidence" value="ECO:0007669"/>
    <property type="project" value="UniProtKB-SubCell"/>
</dbReference>
<evidence type="ECO:0000256" key="1">
    <source>
        <dbReference type="ARBA" id="ARBA00004095"/>
    </source>
</evidence>
<feature type="domain" description="Flagellin N-terminal" evidence="6">
    <location>
        <begin position="3"/>
        <end position="139"/>
    </location>
</feature>
<dbReference type="PANTHER" id="PTHR42792:SF2">
    <property type="entry name" value="FLAGELLIN"/>
    <property type="match status" value="1"/>
</dbReference>
<dbReference type="SUPFAM" id="SSF64518">
    <property type="entry name" value="Phase 1 flagellin"/>
    <property type="match status" value="1"/>
</dbReference>
<gene>
    <name evidence="8" type="ORF">HNR50_000331</name>
</gene>
<dbReference type="EMBL" id="JACHGJ010000001">
    <property type="protein sequence ID" value="MBB6478698.1"/>
    <property type="molecule type" value="Genomic_DNA"/>
</dbReference>
<dbReference type="Pfam" id="PF00669">
    <property type="entry name" value="Flagellin_N"/>
    <property type="match status" value="1"/>
</dbReference>
<evidence type="ECO:0000256" key="4">
    <source>
        <dbReference type="ARBA" id="ARBA00023143"/>
    </source>
</evidence>
<name>A0A841R7I0_9SPIO</name>
<organism evidence="8 9">
    <name type="scientific">Spirochaeta isovalerica</name>
    <dbReference type="NCBI Taxonomy" id="150"/>
    <lineage>
        <taxon>Bacteria</taxon>
        <taxon>Pseudomonadati</taxon>
        <taxon>Spirochaetota</taxon>
        <taxon>Spirochaetia</taxon>
        <taxon>Spirochaetales</taxon>
        <taxon>Spirochaetaceae</taxon>
        <taxon>Spirochaeta</taxon>
    </lineage>
</organism>
<keyword evidence="3 5" id="KW-0574">Periplasm</keyword>
<comment type="caution">
    <text evidence="8">The sequence shown here is derived from an EMBL/GenBank/DDBJ whole genome shotgun (WGS) entry which is preliminary data.</text>
</comment>
<dbReference type="Pfam" id="PF00700">
    <property type="entry name" value="Flagellin_C"/>
    <property type="match status" value="1"/>
</dbReference>
<dbReference type="InterPro" id="IPR042187">
    <property type="entry name" value="Flagellin_C_sub2"/>
</dbReference>
<comment type="similarity">
    <text evidence="2 5">Belongs to the bacterial flagellin family.</text>
</comment>
<evidence type="ECO:0000256" key="5">
    <source>
        <dbReference type="RuleBase" id="RU362073"/>
    </source>
</evidence>
<dbReference type="PANTHER" id="PTHR42792">
    <property type="entry name" value="FLAGELLIN"/>
    <property type="match status" value="1"/>
</dbReference>
<evidence type="ECO:0000259" key="6">
    <source>
        <dbReference type="Pfam" id="PF00669"/>
    </source>
</evidence>
<comment type="subcellular location">
    <subcellularLocation>
        <location evidence="5">Periplasmic flagellum</location>
    </subcellularLocation>
    <subcellularLocation>
        <location evidence="5">Periplasm</location>
    </subcellularLocation>
</comment>
<protein>
    <recommendedName>
        <fullName evidence="5">Flagellin</fullName>
    </recommendedName>
</protein>
<dbReference type="AlphaFoldDB" id="A0A841R7I0"/>
<dbReference type="Gene3D" id="1.20.1330.10">
    <property type="entry name" value="f41 fragment of flagellin, N-terminal domain"/>
    <property type="match status" value="2"/>
</dbReference>
<keyword evidence="8" id="KW-0966">Cell projection</keyword>
<dbReference type="RefSeq" id="WP_184742776.1">
    <property type="nucleotide sequence ID" value="NZ_JACHGJ010000001.1"/>
</dbReference>
<feature type="domain" description="Flagellin C-terminal" evidence="7">
    <location>
        <begin position="198"/>
        <end position="283"/>
    </location>
</feature>
<dbReference type="PRINTS" id="PR00207">
    <property type="entry name" value="FLAGELLIN"/>
</dbReference>
<dbReference type="InterPro" id="IPR001029">
    <property type="entry name" value="Flagellin_N"/>
</dbReference>
<dbReference type="Proteomes" id="UP000587760">
    <property type="component" value="Unassembled WGS sequence"/>
</dbReference>
<evidence type="ECO:0000256" key="3">
    <source>
        <dbReference type="ARBA" id="ARBA00022764"/>
    </source>
</evidence>
<keyword evidence="8" id="KW-0969">Cilium</keyword>
<evidence type="ECO:0000259" key="7">
    <source>
        <dbReference type="Pfam" id="PF00700"/>
    </source>
</evidence>
<proteinExistence type="inferred from homology"/>
<sequence>MIINHNMSAINANRQLGVTGADTQNSMAKLSSGLRINKAADDASGLAVSEKLRSQIRGLNQAERNIQNAVSFIQTTEGNLQETTDILHRIRELSIQSSNGVYTTEDRMQIQVEVSQLVDEVNRIASHAQFNGMNMLTGRFATDSTTGDIMQIQVGANMDQNETIHIGTMTASALGLENEQGAGGVITLSTAVEANRTIGIIDDALKTVNKQRADLGAYQNRFEMASKGVAISAENMQAAESQIRDTDMAAEMVEYTKNQILNQAGTSMLAQANARTQGVLQLLG</sequence>
<evidence type="ECO:0000313" key="8">
    <source>
        <dbReference type="EMBL" id="MBB6478698.1"/>
    </source>
</evidence>
<accession>A0A841R7I0</accession>
<reference evidence="8 9" key="1">
    <citation type="submission" date="2020-08" db="EMBL/GenBank/DDBJ databases">
        <title>Genomic Encyclopedia of Type Strains, Phase IV (KMG-IV): sequencing the most valuable type-strain genomes for metagenomic binning, comparative biology and taxonomic classification.</title>
        <authorList>
            <person name="Goeker M."/>
        </authorList>
    </citation>
    <scope>NUCLEOTIDE SEQUENCE [LARGE SCALE GENOMIC DNA]</scope>
    <source>
        <strain evidence="8 9">DSM 2461</strain>
    </source>
</reference>
<dbReference type="InterPro" id="IPR001492">
    <property type="entry name" value="Flagellin"/>
</dbReference>
<comment type="function">
    <text evidence="1 5">Component of the core of the flagella.</text>
</comment>
<keyword evidence="8" id="KW-0282">Flagellum</keyword>
<dbReference type="InterPro" id="IPR046358">
    <property type="entry name" value="Flagellin_C"/>
</dbReference>
<dbReference type="GO" id="GO:0005198">
    <property type="term" value="F:structural molecule activity"/>
    <property type="evidence" value="ECO:0007669"/>
    <property type="project" value="UniProtKB-UniRule"/>
</dbReference>
<evidence type="ECO:0000256" key="2">
    <source>
        <dbReference type="ARBA" id="ARBA00005709"/>
    </source>
</evidence>
<evidence type="ECO:0000313" key="9">
    <source>
        <dbReference type="Proteomes" id="UP000587760"/>
    </source>
</evidence>